<dbReference type="PIRSF" id="PIRSF000216">
    <property type="entry name" value="NADH_DH_24kDa"/>
    <property type="match status" value="1"/>
</dbReference>
<accession>A0A855X6P9</accession>
<dbReference type="GO" id="GO:0046872">
    <property type="term" value="F:metal ion binding"/>
    <property type="evidence" value="ECO:0007669"/>
    <property type="project" value="UniProtKB-KW"/>
</dbReference>
<evidence type="ECO:0000313" key="8">
    <source>
        <dbReference type="EMBL" id="PWB72994.1"/>
    </source>
</evidence>
<evidence type="ECO:0000256" key="7">
    <source>
        <dbReference type="PIRSR" id="PIRSR000216-1"/>
    </source>
</evidence>
<evidence type="ECO:0000313" key="9">
    <source>
        <dbReference type="Proteomes" id="UP000250918"/>
    </source>
</evidence>
<comment type="cofactor">
    <cofactor evidence="7">
        <name>[2Fe-2S] cluster</name>
        <dbReference type="ChEBI" id="CHEBI:190135"/>
    </cofactor>
    <text evidence="7">Binds 1 [2Fe-2S] cluster.</text>
</comment>
<evidence type="ECO:0000256" key="4">
    <source>
        <dbReference type="ARBA" id="ARBA00023004"/>
    </source>
</evidence>
<feature type="binding site" evidence="7">
    <location>
        <position position="130"/>
    </location>
    <ligand>
        <name>[2Fe-2S] cluster</name>
        <dbReference type="ChEBI" id="CHEBI:190135"/>
    </ligand>
</feature>
<evidence type="ECO:0000256" key="1">
    <source>
        <dbReference type="ARBA" id="ARBA00010643"/>
    </source>
</evidence>
<protein>
    <submittedName>
        <fullName evidence="8">NAD(P)H-dependent oxidoreductase subunit E</fullName>
    </submittedName>
</protein>
<keyword evidence="3 7" id="KW-0479">Metal-binding</keyword>
<evidence type="ECO:0000256" key="2">
    <source>
        <dbReference type="ARBA" id="ARBA00022714"/>
    </source>
</evidence>
<reference evidence="8 9" key="1">
    <citation type="journal article" date="2018" name="ISME J.">
        <title>A methanotrophic archaeon couples anaerobic oxidation of methane to Fe(III) reduction.</title>
        <authorList>
            <person name="Cai C."/>
            <person name="Leu A.O."/>
            <person name="Xie G.J."/>
            <person name="Guo J."/>
            <person name="Feng Y."/>
            <person name="Zhao J.X."/>
            <person name="Tyson G.W."/>
            <person name="Yuan Z."/>
            <person name="Hu S."/>
        </authorList>
    </citation>
    <scope>NUCLEOTIDE SEQUENCE [LARGE SCALE GENOMIC DNA]</scope>
    <source>
        <strain evidence="8">FeB_12</strain>
    </source>
</reference>
<name>A0A855X6P9_9BACT</name>
<keyword evidence="5 7" id="KW-0411">Iron-sulfur</keyword>
<dbReference type="EMBL" id="PQAP01000068">
    <property type="protein sequence ID" value="PWB72994.1"/>
    <property type="molecule type" value="Genomic_DNA"/>
</dbReference>
<keyword evidence="4 7" id="KW-0408">Iron</keyword>
<feature type="binding site" evidence="7">
    <location>
        <position position="85"/>
    </location>
    <ligand>
        <name>[2Fe-2S] cluster</name>
        <dbReference type="ChEBI" id="CHEBI:190135"/>
    </ligand>
</feature>
<dbReference type="SUPFAM" id="SSF52833">
    <property type="entry name" value="Thioredoxin-like"/>
    <property type="match status" value="1"/>
</dbReference>
<evidence type="ECO:0000256" key="3">
    <source>
        <dbReference type="ARBA" id="ARBA00022723"/>
    </source>
</evidence>
<dbReference type="GO" id="GO:0051537">
    <property type="term" value="F:2 iron, 2 sulfur cluster binding"/>
    <property type="evidence" value="ECO:0007669"/>
    <property type="project" value="UniProtKB-KW"/>
</dbReference>
<feature type="binding site" evidence="7">
    <location>
        <position position="90"/>
    </location>
    <ligand>
        <name>[2Fe-2S] cluster</name>
        <dbReference type="ChEBI" id="CHEBI:190135"/>
    </ligand>
</feature>
<organism evidence="8 9">
    <name type="scientific">candidate division GN15 bacterium</name>
    <dbReference type="NCBI Taxonomy" id="2072418"/>
    <lineage>
        <taxon>Bacteria</taxon>
        <taxon>candidate division GN15</taxon>
    </lineage>
</organism>
<dbReference type="Gene3D" id="1.10.10.1590">
    <property type="entry name" value="NADH-quinone oxidoreductase subunit E"/>
    <property type="match status" value="1"/>
</dbReference>
<dbReference type="InterPro" id="IPR042128">
    <property type="entry name" value="NuoE_dom"/>
</dbReference>
<dbReference type="Proteomes" id="UP000250918">
    <property type="component" value="Unassembled WGS sequence"/>
</dbReference>
<dbReference type="CDD" id="cd03064">
    <property type="entry name" value="TRX_Fd_NuoE"/>
    <property type="match status" value="1"/>
</dbReference>
<comment type="caution">
    <text evidence="8">The sequence shown here is derived from an EMBL/GenBank/DDBJ whole genome shotgun (WGS) entry which is preliminary data.</text>
</comment>
<comment type="similarity">
    <text evidence="1">Belongs to the complex I 24 kDa subunit family.</text>
</comment>
<dbReference type="Pfam" id="PF01257">
    <property type="entry name" value="2Fe-2S_thioredx"/>
    <property type="match status" value="1"/>
</dbReference>
<feature type="binding site" evidence="7">
    <location>
        <position position="126"/>
    </location>
    <ligand>
        <name>[2Fe-2S] cluster</name>
        <dbReference type="ChEBI" id="CHEBI:190135"/>
    </ligand>
</feature>
<dbReference type="PROSITE" id="PS01099">
    <property type="entry name" value="COMPLEX1_24K"/>
    <property type="match status" value="1"/>
</dbReference>
<dbReference type="PANTHER" id="PTHR43342">
    <property type="entry name" value="NADH-QUINONE OXIDOREDUCTASE, E SUBUNIT"/>
    <property type="match status" value="1"/>
</dbReference>
<dbReference type="InterPro" id="IPR036249">
    <property type="entry name" value="Thioredoxin-like_sf"/>
</dbReference>
<gene>
    <name evidence="8" type="ORF">C3F09_05875</name>
</gene>
<dbReference type="InterPro" id="IPR028431">
    <property type="entry name" value="NADP_DH_HndA-like"/>
</dbReference>
<dbReference type="InterPro" id="IPR041921">
    <property type="entry name" value="NuoE_N"/>
</dbReference>
<dbReference type="Gene3D" id="3.40.30.10">
    <property type="entry name" value="Glutaredoxin"/>
    <property type="match status" value="1"/>
</dbReference>
<comment type="cofactor">
    <cofactor evidence="6">
        <name>[2Fe-2S] cluster</name>
        <dbReference type="ChEBI" id="CHEBI:190135"/>
    </cofactor>
</comment>
<sequence length="172" mass="19451">MNTCPDKDYHLEERITEIVKSYGAKPSALIMILQDVQKHYRYLPREAMEMVAKKMRLPLAQIYGVATFYRSFSLEPKGRNHICVCTGTACHVRQSTVILEQLERDLKIKAGETSADQEFSLERVNCLGACALGPLVTANEVYYGNMTVAKIERMLQEIKNKKPAEEPVGEPV</sequence>
<evidence type="ECO:0000256" key="6">
    <source>
        <dbReference type="ARBA" id="ARBA00034078"/>
    </source>
</evidence>
<dbReference type="AlphaFoldDB" id="A0A855X6P9"/>
<dbReference type="PANTHER" id="PTHR43342:SF1">
    <property type="entry name" value="BIFURCATING [FEFE] HYDROGENASE GAMMA SUBUNIT"/>
    <property type="match status" value="1"/>
</dbReference>
<dbReference type="FunFam" id="1.10.10.1590:FF:000001">
    <property type="entry name" value="NADH-quinone oxidoreductase subunit E"/>
    <property type="match status" value="1"/>
</dbReference>
<dbReference type="InterPro" id="IPR002023">
    <property type="entry name" value="NuoE-like"/>
</dbReference>
<dbReference type="GO" id="GO:0016491">
    <property type="term" value="F:oxidoreductase activity"/>
    <property type="evidence" value="ECO:0007669"/>
    <property type="project" value="InterPro"/>
</dbReference>
<evidence type="ECO:0000256" key="5">
    <source>
        <dbReference type="ARBA" id="ARBA00023014"/>
    </source>
</evidence>
<proteinExistence type="inferred from homology"/>
<keyword evidence="2 7" id="KW-0001">2Fe-2S</keyword>